<dbReference type="Proteomes" id="UP000444960">
    <property type="component" value="Unassembled WGS sequence"/>
</dbReference>
<dbReference type="EMBL" id="BJOV01000005">
    <property type="protein sequence ID" value="GEE02941.1"/>
    <property type="molecule type" value="Genomic_DNA"/>
</dbReference>
<evidence type="ECO:0000313" key="2">
    <source>
        <dbReference type="Proteomes" id="UP000444960"/>
    </source>
</evidence>
<protein>
    <submittedName>
        <fullName evidence="1">Uncharacterized protein</fullName>
    </submittedName>
</protein>
<dbReference type="AlphaFoldDB" id="A0A7I9VCR2"/>
<evidence type="ECO:0000313" key="1">
    <source>
        <dbReference type="EMBL" id="GEE02941.1"/>
    </source>
</evidence>
<accession>A0A7I9VCR2</accession>
<gene>
    <name evidence="1" type="ORF">nbrc107696_33870</name>
</gene>
<organism evidence="1 2">
    <name type="scientific">Gordonia spumicola</name>
    <dbReference type="NCBI Taxonomy" id="589161"/>
    <lineage>
        <taxon>Bacteria</taxon>
        <taxon>Bacillati</taxon>
        <taxon>Actinomycetota</taxon>
        <taxon>Actinomycetes</taxon>
        <taxon>Mycobacteriales</taxon>
        <taxon>Gordoniaceae</taxon>
        <taxon>Gordonia</taxon>
    </lineage>
</organism>
<name>A0A7I9VCR2_9ACTN</name>
<comment type="caution">
    <text evidence="1">The sequence shown here is derived from an EMBL/GenBank/DDBJ whole genome shotgun (WGS) entry which is preliminary data.</text>
</comment>
<proteinExistence type="predicted"/>
<keyword evidence="2" id="KW-1185">Reference proteome</keyword>
<reference evidence="2" key="1">
    <citation type="submission" date="2019-06" db="EMBL/GenBank/DDBJ databases">
        <title>Gordonia isolated from sludge of a wastewater treatment plant.</title>
        <authorList>
            <person name="Tamura T."/>
            <person name="Aoyama K."/>
            <person name="Kang Y."/>
            <person name="Saito S."/>
            <person name="Akiyama N."/>
            <person name="Yazawa K."/>
            <person name="Gonoi T."/>
            <person name="Mikami Y."/>
        </authorList>
    </citation>
    <scope>NUCLEOTIDE SEQUENCE [LARGE SCALE GENOMIC DNA]</scope>
    <source>
        <strain evidence="2">NBRC 107696</strain>
    </source>
</reference>
<sequence>MSTTMPTQTPPKIAPFTPDFVKGVCDVLAQTDHPGLTGSEIDSLLQMVGVRQREPGGNKRDSLYVTLYNVQVRQQAGNVVGGFIAKAMSPGRYAAQPARFDELRDQLNEFLVYYSYAVNEAGKLASGARASTISEGAALLGEVLDRHGDEHRVGGEQGGAVIGGGGRLKVQFAAVNLPDVGADAQGPVQRDGGEVVDGEAPGHCRGAGDPEAEAEQVVAGGGHCSAVREAGRTDVAFAERHIGVDLVAGAEHHQLQAGGIVWPAPHAGRRVRRQR</sequence>